<reference evidence="2" key="1">
    <citation type="journal article" date="2020" name="Nature">
        <title>Giant virus diversity and host interactions through global metagenomics.</title>
        <authorList>
            <person name="Schulz F."/>
            <person name="Roux S."/>
            <person name="Paez-Espino D."/>
            <person name="Jungbluth S."/>
            <person name="Walsh D.A."/>
            <person name="Denef V.J."/>
            <person name="McMahon K.D."/>
            <person name="Konstantinidis K.T."/>
            <person name="Eloe-Fadrosh E.A."/>
            <person name="Kyrpides N.C."/>
            <person name="Woyke T."/>
        </authorList>
    </citation>
    <scope>NUCLEOTIDE SEQUENCE</scope>
    <source>
        <strain evidence="2">GVMAG-M-3300024261-37</strain>
    </source>
</reference>
<protein>
    <submittedName>
        <fullName evidence="2">Uncharacterized protein</fullName>
    </submittedName>
</protein>
<evidence type="ECO:0000256" key="1">
    <source>
        <dbReference type="SAM" id="Phobius"/>
    </source>
</evidence>
<name>A0A6C0IU02_9ZZZZ</name>
<feature type="transmembrane region" description="Helical" evidence="1">
    <location>
        <begin position="12"/>
        <end position="32"/>
    </location>
</feature>
<accession>A0A6C0IU02</accession>
<organism evidence="2">
    <name type="scientific">viral metagenome</name>
    <dbReference type="NCBI Taxonomy" id="1070528"/>
    <lineage>
        <taxon>unclassified sequences</taxon>
        <taxon>metagenomes</taxon>
        <taxon>organismal metagenomes</taxon>
    </lineage>
</organism>
<keyword evidence="1" id="KW-0812">Transmembrane</keyword>
<feature type="transmembrane region" description="Helical" evidence="1">
    <location>
        <begin position="44"/>
        <end position="64"/>
    </location>
</feature>
<keyword evidence="1" id="KW-1133">Transmembrane helix</keyword>
<proteinExistence type="predicted"/>
<keyword evidence="1" id="KW-0472">Membrane</keyword>
<sequence>MSAKKNNEERPQPSSGILLTMFSALLLIYFIMRFVLADRFGVRNGLLVMPLTVALVVFTFILQINSNVKLSISHCGESQMGPVVGYTVMSNVMYMGILILLLFFFPGFKSPFSNTFGYMVVALQAKSAMNKVLIPMGDNTNSLLKEVYQDKSSFINLLTPNKEGFDGVLEKIAGNGNMLRSDWDSNKGKLWNLVVIKDYIGTACWLVLGMALTISSTFNSILGIENCINSDKYRDKAAGRVKDELRKAKEMKKRGLK</sequence>
<dbReference type="AlphaFoldDB" id="A0A6C0IU02"/>
<feature type="transmembrane region" description="Helical" evidence="1">
    <location>
        <begin position="84"/>
        <end position="105"/>
    </location>
</feature>
<evidence type="ECO:0000313" key="2">
    <source>
        <dbReference type="EMBL" id="QHT95043.1"/>
    </source>
</evidence>
<dbReference type="EMBL" id="MN740233">
    <property type="protein sequence ID" value="QHT95043.1"/>
    <property type="molecule type" value="Genomic_DNA"/>
</dbReference>